<evidence type="ECO:0000313" key="5">
    <source>
        <dbReference type="EMBL" id="KAG7575287.1"/>
    </source>
</evidence>
<evidence type="ECO:0000256" key="3">
    <source>
        <dbReference type="SAM" id="MobiDB-lite"/>
    </source>
</evidence>
<dbReference type="EMBL" id="JABELV010000005">
    <property type="protein sequence ID" value="KAG7575287.1"/>
    <property type="molecule type" value="Genomic_DNA"/>
</dbReference>
<dbReference type="InterPro" id="IPR036612">
    <property type="entry name" value="KH_dom_type_1_sf"/>
</dbReference>
<reference evidence="5" key="1">
    <citation type="submission" date="2020-04" db="EMBL/GenBank/DDBJ databases">
        <title>Analysis of mating type loci in Filobasidium floriforme.</title>
        <authorList>
            <person name="Nowrousian M."/>
        </authorList>
    </citation>
    <scope>NUCLEOTIDE SEQUENCE</scope>
    <source>
        <strain evidence="5">CBS 6242</strain>
    </source>
</reference>
<gene>
    <name evidence="5" type="ORF">FFLO_00451</name>
</gene>
<feature type="domain" description="K Homology" evidence="4">
    <location>
        <begin position="285"/>
        <end position="356"/>
    </location>
</feature>
<protein>
    <recommendedName>
        <fullName evidence="4">K Homology domain-containing protein</fullName>
    </recommendedName>
</protein>
<dbReference type="InterPro" id="IPR004087">
    <property type="entry name" value="KH_dom"/>
</dbReference>
<dbReference type="InterPro" id="IPR049786">
    <property type="entry name" value="Rnc1_KH-I_3"/>
</dbReference>
<dbReference type="CDD" id="cd22456">
    <property type="entry name" value="KH-I_Rnc1_rpt2"/>
    <property type="match status" value="1"/>
</dbReference>
<proteinExistence type="predicted"/>
<evidence type="ECO:0000313" key="6">
    <source>
        <dbReference type="Proteomes" id="UP000812966"/>
    </source>
</evidence>
<dbReference type="SUPFAM" id="SSF54791">
    <property type="entry name" value="Eukaryotic type KH-domain (KH-domain type I)"/>
    <property type="match status" value="3"/>
</dbReference>
<sequence length="375" mass="39215">MPVPTSPEQGDNVDQTPADLSEFPGEDGQGAISIRALISTKEAGIIIGQQGKTVAGIRNENEVKAGVSKVVQGVQDRVLSITGQVENVSKAFAQVAKTLLETPLADPEHLPSNAFTSMRLLISHNLMGSIIGKSGATIKQIQDASGARMVASKEMLPQSTERVVEIQGNVEAIKQAVHQIGECLLRDWDRAQGTIYYQPGAAGDQGVLAGGLGAATVTGPTGGIRRASATPAFGGNGERRMSRAAPQLGGDRRRSEGGNGSGQGLPPASLPAAGQGSFGGEVDPNLRTQSISIPSDMVGCIIGRAGSKITEIRRLSGSKISIAKTPHDDSGERMFTIVGPPEANEKALFLLYNQLESEKQRRVGATLGEPIQEEI</sequence>
<evidence type="ECO:0000259" key="4">
    <source>
        <dbReference type="SMART" id="SM00322"/>
    </source>
</evidence>
<dbReference type="AlphaFoldDB" id="A0A8K0JRY6"/>
<dbReference type="Pfam" id="PF00013">
    <property type="entry name" value="KH_1"/>
    <property type="match status" value="3"/>
</dbReference>
<dbReference type="Proteomes" id="UP000812966">
    <property type="component" value="Unassembled WGS sequence"/>
</dbReference>
<keyword evidence="2" id="KW-0694">RNA-binding</keyword>
<dbReference type="GO" id="GO:0003723">
    <property type="term" value="F:RNA binding"/>
    <property type="evidence" value="ECO:0007669"/>
    <property type="project" value="UniProtKB-UniRule"/>
</dbReference>
<comment type="caution">
    <text evidence="5">The sequence shown here is derived from an EMBL/GenBank/DDBJ whole genome shotgun (WGS) entry which is preliminary data.</text>
</comment>
<feature type="region of interest" description="Disordered" evidence="3">
    <location>
        <begin position="1"/>
        <end position="27"/>
    </location>
</feature>
<evidence type="ECO:0000256" key="1">
    <source>
        <dbReference type="ARBA" id="ARBA00022737"/>
    </source>
</evidence>
<dbReference type="PANTHER" id="PTHR10288">
    <property type="entry name" value="KH DOMAIN CONTAINING RNA BINDING PROTEIN"/>
    <property type="match status" value="1"/>
</dbReference>
<dbReference type="InterPro" id="IPR004088">
    <property type="entry name" value="KH_dom_type_1"/>
</dbReference>
<evidence type="ECO:0000256" key="2">
    <source>
        <dbReference type="PROSITE-ProRule" id="PRU00117"/>
    </source>
</evidence>
<keyword evidence="6" id="KW-1185">Reference proteome</keyword>
<dbReference type="CDD" id="cd22457">
    <property type="entry name" value="KH-I_Rnc1_rpt3"/>
    <property type="match status" value="1"/>
</dbReference>
<dbReference type="OrthoDB" id="1937934at2759"/>
<dbReference type="PROSITE" id="PS50084">
    <property type="entry name" value="KH_TYPE_1"/>
    <property type="match status" value="3"/>
</dbReference>
<accession>A0A8K0JRY6</accession>
<feature type="domain" description="K Homology" evidence="4">
    <location>
        <begin position="30"/>
        <end position="100"/>
    </location>
</feature>
<name>A0A8K0JRY6_9TREE</name>
<dbReference type="SMART" id="SM00322">
    <property type="entry name" value="KH"/>
    <property type="match status" value="3"/>
</dbReference>
<feature type="domain" description="K Homology" evidence="4">
    <location>
        <begin position="114"/>
        <end position="185"/>
    </location>
</feature>
<organism evidence="5 6">
    <name type="scientific">Filobasidium floriforme</name>
    <dbReference type="NCBI Taxonomy" id="5210"/>
    <lineage>
        <taxon>Eukaryota</taxon>
        <taxon>Fungi</taxon>
        <taxon>Dikarya</taxon>
        <taxon>Basidiomycota</taxon>
        <taxon>Agaricomycotina</taxon>
        <taxon>Tremellomycetes</taxon>
        <taxon>Filobasidiales</taxon>
        <taxon>Filobasidiaceae</taxon>
        <taxon>Filobasidium</taxon>
    </lineage>
</organism>
<feature type="region of interest" description="Disordered" evidence="3">
    <location>
        <begin position="220"/>
        <end position="284"/>
    </location>
</feature>
<dbReference type="Gene3D" id="3.30.1370.10">
    <property type="entry name" value="K Homology domain, type 1"/>
    <property type="match status" value="3"/>
</dbReference>
<feature type="compositionally biased region" description="Polar residues" evidence="3">
    <location>
        <begin position="1"/>
        <end position="15"/>
    </location>
</feature>
<dbReference type="CDD" id="cd22455">
    <property type="entry name" value="KH-I_Rnc1_rpt1"/>
    <property type="match status" value="1"/>
</dbReference>
<keyword evidence="1" id="KW-0677">Repeat</keyword>